<evidence type="ECO:0000313" key="2">
    <source>
        <dbReference type="Proteomes" id="UP000629420"/>
    </source>
</evidence>
<proteinExistence type="predicted"/>
<reference evidence="1 2" key="1">
    <citation type="submission" date="2021-01" db="EMBL/GenBank/DDBJ databases">
        <title>Aequorivita sp. strain KX20305, a bacterium isolated from the sediment collected at a cold seep field in South China Sea.</title>
        <authorList>
            <person name="Zhang H."/>
            <person name="Li C."/>
        </authorList>
    </citation>
    <scope>NUCLEOTIDE SEQUENCE [LARGE SCALE GENOMIC DNA]</scope>
    <source>
        <strain evidence="1 2">KX20305</strain>
    </source>
</reference>
<evidence type="ECO:0008006" key="3">
    <source>
        <dbReference type="Google" id="ProtNLM"/>
    </source>
</evidence>
<accession>A0ABX7DQ30</accession>
<dbReference type="RefSeq" id="WP_202335993.1">
    <property type="nucleotide sequence ID" value="NZ_CP068439.1"/>
</dbReference>
<gene>
    <name evidence="1" type="ORF">JK629_12705</name>
</gene>
<dbReference type="Proteomes" id="UP000629420">
    <property type="component" value="Chromosome"/>
</dbReference>
<protein>
    <recommendedName>
        <fullName evidence="3">CHAD domain-containing protein</fullName>
    </recommendedName>
</protein>
<evidence type="ECO:0000313" key="1">
    <source>
        <dbReference type="EMBL" id="QQX76183.1"/>
    </source>
</evidence>
<organism evidence="1 2">
    <name type="scientific">Aequorivita iocasae</name>
    <dbReference type="NCBI Taxonomy" id="2803865"/>
    <lineage>
        <taxon>Bacteria</taxon>
        <taxon>Pseudomonadati</taxon>
        <taxon>Bacteroidota</taxon>
        <taxon>Flavobacteriia</taxon>
        <taxon>Flavobacteriales</taxon>
        <taxon>Flavobacteriaceae</taxon>
        <taxon>Aequorivita</taxon>
    </lineage>
</organism>
<name>A0ABX7DQ30_9FLAO</name>
<dbReference type="EMBL" id="CP068439">
    <property type="protein sequence ID" value="QQX76183.1"/>
    <property type="molecule type" value="Genomic_DNA"/>
</dbReference>
<keyword evidence="2" id="KW-1185">Reference proteome</keyword>
<sequence>MTPKTHLKFIEWRNTAGLHEDTLQSISELNFLKDELKFLKKIVTEYALNIIVEKTIVDGAKINTDLGRYTYRAQQLLKDLKVHANQLKVLLDDIDVPDELQVYKAKHYKLMLDTLDLHVDVKKTKRKIFSLLGAIIKNNKRRKISNL</sequence>